<feature type="transmembrane region" description="Helical" evidence="2">
    <location>
        <begin position="500"/>
        <end position="524"/>
    </location>
</feature>
<feature type="transmembrane region" description="Helical" evidence="2">
    <location>
        <begin position="536"/>
        <end position="554"/>
    </location>
</feature>
<accession>A0A1M2VP60</accession>
<dbReference type="OMA" id="KTSCAPW"/>
<dbReference type="Proteomes" id="UP000184267">
    <property type="component" value="Unassembled WGS sequence"/>
</dbReference>
<gene>
    <name evidence="3" type="ORF">TRAPUB_14131</name>
</gene>
<feature type="region of interest" description="Disordered" evidence="1">
    <location>
        <begin position="604"/>
        <end position="639"/>
    </location>
</feature>
<evidence type="ECO:0000256" key="1">
    <source>
        <dbReference type="SAM" id="MobiDB-lite"/>
    </source>
</evidence>
<keyword evidence="2" id="KW-1133">Transmembrane helix</keyword>
<dbReference type="AlphaFoldDB" id="A0A1M2VP60"/>
<comment type="caution">
    <text evidence="3">The sequence shown here is derived from an EMBL/GenBank/DDBJ whole genome shotgun (WGS) entry which is preliminary data.</text>
</comment>
<feature type="transmembrane region" description="Helical" evidence="2">
    <location>
        <begin position="360"/>
        <end position="379"/>
    </location>
</feature>
<dbReference type="STRING" id="154538.A0A1M2VP60"/>
<name>A0A1M2VP60_TRAPU</name>
<evidence type="ECO:0000313" key="3">
    <source>
        <dbReference type="EMBL" id="OJT09394.1"/>
    </source>
</evidence>
<proteinExistence type="predicted"/>
<keyword evidence="4" id="KW-1185">Reference proteome</keyword>
<feature type="compositionally biased region" description="Polar residues" evidence="1">
    <location>
        <begin position="50"/>
        <end position="59"/>
    </location>
</feature>
<protein>
    <submittedName>
        <fullName evidence="3">Uncharacterized protein</fullName>
    </submittedName>
</protein>
<organism evidence="3 4">
    <name type="scientific">Trametes pubescens</name>
    <name type="common">White-rot fungus</name>
    <dbReference type="NCBI Taxonomy" id="154538"/>
    <lineage>
        <taxon>Eukaryota</taxon>
        <taxon>Fungi</taxon>
        <taxon>Dikarya</taxon>
        <taxon>Basidiomycota</taxon>
        <taxon>Agaricomycotina</taxon>
        <taxon>Agaricomycetes</taxon>
        <taxon>Polyporales</taxon>
        <taxon>Polyporaceae</taxon>
        <taxon>Trametes</taxon>
    </lineage>
</organism>
<dbReference type="OrthoDB" id="2657661at2759"/>
<evidence type="ECO:0000256" key="2">
    <source>
        <dbReference type="SAM" id="Phobius"/>
    </source>
</evidence>
<feature type="region of interest" description="Disordered" evidence="1">
    <location>
        <begin position="1"/>
        <end position="83"/>
    </location>
</feature>
<reference evidence="3 4" key="1">
    <citation type="submission" date="2016-10" db="EMBL/GenBank/DDBJ databases">
        <title>Genome sequence of the basidiomycete white-rot fungus Trametes pubescens.</title>
        <authorList>
            <person name="Makela M.R."/>
            <person name="Granchi Z."/>
            <person name="Peng M."/>
            <person name="De Vries R.P."/>
            <person name="Grigoriev I."/>
            <person name="Riley R."/>
            <person name="Hilden K."/>
        </authorList>
    </citation>
    <scope>NUCLEOTIDE SEQUENCE [LARGE SCALE GENOMIC DNA]</scope>
    <source>
        <strain evidence="3 4">FBCC735</strain>
    </source>
</reference>
<evidence type="ECO:0000313" key="4">
    <source>
        <dbReference type="Proteomes" id="UP000184267"/>
    </source>
</evidence>
<feature type="transmembrane region" description="Helical" evidence="2">
    <location>
        <begin position="449"/>
        <end position="469"/>
    </location>
</feature>
<keyword evidence="2" id="KW-0472">Membrane</keyword>
<dbReference type="EMBL" id="MNAD01000922">
    <property type="protein sequence ID" value="OJT09394.1"/>
    <property type="molecule type" value="Genomic_DNA"/>
</dbReference>
<sequence length="661" mass="75090">MPAEPELIAVQPSTPTPPYGGTSDEAPWPYCKAQDIAMSDIPATRGDSPSGDSCSSHTEVGSDDHKSPVPSNIILPDQPETAEPSADVAAIHDDEATITDTTPSRDPVRFRDADLKKPQRIETIPAKNKFDRRASTFGRGWVPYIHPEGQLYFRFKQYYTNSCLYDEDTLQDLEEAVDLLDAELQHHDDLPPSYDICLGIYVDDDNDKLACYYIADTINEEVLWLEEASIDSLVEAEDFPIFDLEHLKHAQRQSYWQHIYMFPHGRHYSLQQLKDLRDMLKFHLFDRVTSKTSCAPWSEEDLHRLSSITNEIHPDGDTLSAWDMFIVARLRLMTAAELLRHYSGTKWARLDSNRSARIDVTSGTLAPCWIFTVVSWMFFCQPMVYLKRLNEIWLDQNVNHRPWRKFINEIQQDWAGSITPSAVILTANVGFLAIQSVDIDSPHRSTGQIVSYASTLLSIGNIIACTILGQQHRPTSHLHADEALNYLVKRAKTHWQTQRLAVVLSVPIAFFNWALLSFSAAILWVGFFATSTQTRVSLSVITLLTFGFLGLVIMNGEWATPAVAQTLPAAMKRKLRLNKVLFRRLTEQTRKFSAPMRKWTVDKLRSHTSRRTSSGAEDEPYGADMKERSKPSRKSSVPMRRVTDIVYGWRRTSEPGEMSPV</sequence>
<keyword evidence="2" id="KW-0812">Transmembrane</keyword>
<feature type="transmembrane region" description="Helical" evidence="2">
    <location>
        <begin position="414"/>
        <end position="437"/>
    </location>
</feature>